<evidence type="ECO:0000256" key="1">
    <source>
        <dbReference type="SAM" id="MobiDB-lite"/>
    </source>
</evidence>
<name>A0A433CWJ1_9FUNG</name>
<protein>
    <submittedName>
        <fullName evidence="2">Uncharacterized protein</fullName>
    </submittedName>
</protein>
<dbReference type="Proteomes" id="UP000268093">
    <property type="component" value="Unassembled WGS sequence"/>
</dbReference>
<feature type="region of interest" description="Disordered" evidence="1">
    <location>
        <begin position="576"/>
        <end position="595"/>
    </location>
</feature>
<organism evidence="2 3">
    <name type="scientific">Jimgerdemannia flammicorona</name>
    <dbReference type="NCBI Taxonomy" id="994334"/>
    <lineage>
        <taxon>Eukaryota</taxon>
        <taxon>Fungi</taxon>
        <taxon>Fungi incertae sedis</taxon>
        <taxon>Mucoromycota</taxon>
        <taxon>Mucoromycotina</taxon>
        <taxon>Endogonomycetes</taxon>
        <taxon>Endogonales</taxon>
        <taxon>Endogonaceae</taxon>
        <taxon>Jimgerdemannia</taxon>
    </lineage>
</organism>
<evidence type="ECO:0000313" key="3">
    <source>
        <dbReference type="Proteomes" id="UP000268093"/>
    </source>
</evidence>
<keyword evidence="3" id="KW-1185">Reference proteome</keyword>
<comment type="caution">
    <text evidence="2">The sequence shown here is derived from an EMBL/GenBank/DDBJ whole genome shotgun (WGS) entry which is preliminary data.</text>
</comment>
<sequence length="616" mass="71108">MANKVVPRAPLSTDQLDVQSDGRIVMRRSPPRWPFLSDDMSEPRLEALKYLEFRCYQELRGINDFFKNVPASRWSLKSYINDLLKQPDHDLSFDQAIAIFIEDLEQLCHIKKIPVSVRSVCGDYIKWLKTLTGKAAVQSSRNLFNASMELKGKILMNSVVKESVHVTAQTSGFQNLLKPREQLKEYLEKDETGSKGLSPKKDTLIEGDDSEDEDSEAISDYESIPKPQIEIAEDRTRGEQWASEEVVGELSNGESLENVWKRLMTELAKRDITIQTISSRIIDLSNWNPIEWMRVFSVFDNGKLLREHRKYLDKDKISENVRTTLRDAKMSSLNELRVCQRLFEASGGSDGELAAQIVAFFHKIFRREVNVLNNTQRERDYIINILGPLFSDLLQEFDSGRFKLYWASRVEKEVRAVTSRKRRYVNAEYTQLSQESRKVDMLVELRDFSTELLFLEIGNTEMHFNDTKERVDKSALSIQLKDGIDQLCYGLHFKKADLERIFTIGIQVSGIQWTIFSMRYDVSTKFYFMVEMATLTLPTTLSGMEDLLPSFIESMLALRHTLLYLNKIIRVIARQRQSTPSPPSSPLGDTIATPKSRKLKGDSRMFDFMDDLYDKP</sequence>
<feature type="compositionally biased region" description="Acidic residues" evidence="1">
    <location>
        <begin position="205"/>
        <end position="219"/>
    </location>
</feature>
<dbReference type="EMBL" id="RBNI01012057">
    <property type="protein sequence ID" value="RUP42944.1"/>
    <property type="molecule type" value="Genomic_DNA"/>
</dbReference>
<proteinExistence type="predicted"/>
<dbReference type="AlphaFoldDB" id="A0A433CWJ1"/>
<reference evidence="2 3" key="1">
    <citation type="journal article" date="2018" name="New Phytol.">
        <title>Phylogenomics of Endogonaceae and evolution of mycorrhizas within Mucoromycota.</title>
        <authorList>
            <person name="Chang Y."/>
            <person name="Desiro A."/>
            <person name="Na H."/>
            <person name="Sandor L."/>
            <person name="Lipzen A."/>
            <person name="Clum A."/>
            <person name="Barry K."/>
            <person name="Grigoriev I.V."/>
            <person name="Martin F.M."/>
            <person name="Stajich J.E."/>
            <person name="Smith M.E."/>
            <person name="Bonito G."/>
            <person name="Spatafora J.W."/>
        </authorList>
    </citation>
    <scope>NUCLEOTIDE SEQUENCE [LARGE SCALE GENOMIC DNA]</scope>
    <source>
        <strain evidence="2 3">GMNB39</strain>
    </source>
</reference>
<gene>
    <name evidence="2" type="ORF">BC936DRAFT_137856</name>
</gene>
<feature type="region of interest" description="Disordered" evidence="1">
    <location>
        <begin position="188"/>
        <end position="225"/>
    </location>
</feature>
<accession>A0A433CWJ1</accession>
<dbReference type="OrthoDB" id="2377195at2759"/>
<feature type="compositionally biased region" description="Basic and acidic residues" evidence="1">
    <location>
        <begin position="188"/>
        <end position="204"/>
    </location>
</feature>
<evidence type="ECO:0000313" key="2">
    <source>
        <dbReference type="EMBL" id="RUP42944.1"/>
    </source>
</evidence>